<evidence type="ECO:0000313" key="8">
    <source>
        <dbReference type="Proteomes" id="UP000471152"/>
    </source>
</evidence>
<reference evidence="5 7" key="1">
    <citation type="submission" date="2020-01" db="EMBL/GenBank/DDBJ databases">
        <title>the WGS Modestobacter muralis CPCC 204518.</title>
        <authorList>
            <person name="Jiang Z."/>
        </authorList>
    </citation>
    <scope>NUCLEOTIDE SEQUENCE [LARGE SCALE GENOMIC DNA]</scope>
    <source>
        <strain evidence="5 7">DSM 100205</strain>
    </source>
</reference>
<feature type="compositionally biased region" description="Low complexity" evidence="3">
    <location>
        <begin position="177"/>
        <end position="196"/>
    </location>
</feature>
<feature type="region of interest" description="Disordered" evidence="3">
    <location>
        <begin position="170"/>
        <end position="196"/>
    </location>
</feature>
<dbReference type="PANTHER" id="PTHR43072:SF23">
    <property type="entry name" value="UPF0039 PROTEIN C11D3.02C"/>
    <property type="match status" value="1"/>
</dbReference>
<feature type="domain" description="N-acetyltransferase" evidence="4">
    <location>
        <begin position="8"/>
        <end position="168"/>
    </location>
</feature>
<dbReference type="GO" id="GO:0016747">
    <property type="term" value="F:acyltransferase activity, transferring groups other than amino-acyl groups"/>
    <property type="evidence" value="ECO:0007669"/>
    <property type="project" value="InterPro"/>
</dbReference>
<name>A0A6P0EY20_9ACTN</name>
<evidence type="ECO:0000313" key="6">
    <source>
        <dbReference type="EMBL" id="NEN52658.1"/>
    </source>
</evidence>
<dbReference type="InterPro" id="IPR000182">
    <property type="entry name" value="GNAT_dom"/>
</dbReference>
<evidence type="ECO:0000256" key="1">
    <source>
        <dbReference type="ARBA" id="ARBA00022679"/>
    </source>
</evidence>
<dbReference type="Gene3D" id="3.40.630.30">
    <property type="match status" value="1"/>
</dbReference>
<evidence type="ECO:0000256" key="2">
    <source>
        <dbReference type="ARBA" id="ARBA00023315"/>
    </source>
</evidence>
<sequence>MPSVRSPALIRSADTADAAGIAAVYRPWVTGSVASFETEPPDAAEIARRMLTAPRLPWIAAERDGAVVGYAYAAPHNARAAYRWSVSCSVYLAADERGAGTGRALYRRLRAELPPLGYVTAFAGIALPNEASVGLHTALGFTPVGVYRAAGFKAGRWHDVGWWQLPLREPPAEPVEPRAWAPAPASDDGAAGTPAG</sequence>
<keyword evidence="2" id="KW-0012">Acyltransferase</keyword>
<dbReference type="Proteomes" id="UP000471152">
    <property type="component" value="Unassembled WGS sequence"/>
</dbReference>
<dbReference type="InterPro" id="IPR016181">
    <property type="entry name" value="Acyl_CoA_acyltransferase"/>
</dbReference>
<dbReference type="EMBL" id="JAAGWH010000049">
    <property type="protein sequence ID" value="NEK95770.1"/>
    <property type="molecule type" value="Genomic_DNA"/>
</dbReference>
<dbReference type="Proteomes" id="UP000468828">
    <property type="component" value="Unassembled WGS sequence"/>
</dbReference>
<accession>A0A6P0EY20</accession>
<proteinExistence type="predicted"/>
<keyword evidence="7" id="KW-1185">Reference proteome</keyword>
<evidence type="ECO:0000313" key="5">
    <source>
        <dbReference type="EMBL" id="NEK95770.1"/>
    </source>
</evidence>
<comment type="caution">
    <text evidence="5">The sequence shown here is derived from an EMBL/GenBank/DDBJ whole genome shotgun (WGS) entry which is preliminary data.</text>
</comment>
<dbReference type="PROSITE" id="PS51186">
    <property type="entry name" value="GNAT"/>
    <property type="match status" value="1"/>
</dbReference>
<evidence type="ECO:0000313" key="7">
    <source>
        <dbReference type="Proteomes" id="UP000468828"/>
    </source>
</evidence>
<dbReference type="Pfam" id="PF13420">
    <property type="entry name" value="Acetyltransf_4"/>
    <property type="match status" value="1"/>
</dbReference>
<protein>
    <submittedName>
        <fullName evidence="5">N-acetyltransferase</fullName>
    </submittedName>
</protein>
<dbReference type="PANTHER" id="PTHR43072">
    <property type="entry name" value="N-ACETYLTRANSFERASE"/>
    <property type="match status" value="1"/>
</dbReference>
<evidence type="ECO:0000259" key="4">
    <source>
        <dbReference type="PROSITE" id="PS51186"/>
    </source>
</evidence>
<keyword evidence="1 5" id="KW-0808">Transferase</keyword>
<reference evidence="6 8" key="2">
    <citation type="submission" date="2020-02" db="EMBL/GenBank/DDBJ databases">
        <title>The WGS of Modestobacter muralis DSM 100205.</title>
        <authorList>
            <person name="Jiang Z."/>
        </authorList>
    </citation>
    <scope>NUCLEOTIDE SEQUENCE [LARGE SCALE GENOMIC DNA]</scope>
    <source>
        <strain evidence="6 8">DSM 100205</strain>
    </source>
</reference>
<organism evidence="5 7">
    <name type="scientific">Modestobacter muralis</name>
    <dbReference type="NCBI Taxonomy" id="1608614"/>
    <lineage>
        <taxon>Bacteria</taxon>
        <taxon>Bacillati</taxon>
        <taxon>Actinomycetota</taxon>
        <taxon>Actinomycetes</taxon>
        <taxon>Geodermatophilales</taxon>
        <taxon>Geodermatophilaceae</taxon>
        <taxon>Modestobacter</taxon>
    </lineage>
</organism>
<gene>
    <name evidence="6" type="ORF">G3R41_17245</name>
    <name evidence="5" type="ORF">GCU67_16595</name>
</gene>
<dbReference type="SUPFAM" id="SSF55729">
    <property type="entry name" value="Acyl-CoA N-acyltransferases (Nat)"/>
    <property type="match status" value="1"/>
</dbReference>
<dbReference type="AlphaFoldDB" id="A0A6P0EY20"/>
<evidence type="ECO:0000256" key="3">
    <source>
        <dbReference type="SAM" id="MobiDB-lite"/>
    </source>
</evidence>
<dbReference type="EMBL" id="JAAGWB010000051">
    <property type="protein sequence ID" value="NEN52658.1"/>
    <property type="molecule type" value="Genomic_DNA"/>
</dbReference>